<dbReference type="CDD" id="cd03784">
    <property type="entry name" value="GT1_Gtf-like"/>
    <property type="match status" value="1"/>
</dbReference>
<dbReference type="PANTHER" id="PTHR48043:SF23">
    <property type="entry name" value="UDP-GLUCURONOSYLTRANSFERASE"/>
    <property type="match status" value="1"/>
</dbReference>
<keyword evidence="6 12" id="KW-0812">Transmembrane</keyword>
<comment type="subcellular location">
    <subcellularLocation>
        <location evidence="1">Membrane</location>
        <topology evidence="1">Single-pass membrane protein</topology>
    </subcellularLocation>
</comment>
<evidence type="ECO:0000256" key="8">
    <source>
        <dbReference type="ARBA" id="ARBA00022989"/>
    </source>
</evidence>
<dbReference type="InterPro" id="IPR050271">
    <property type="entry name" value="UDP-glycosyltransferase"/>
</dbReference>
<keyword evidence="9 12" id="KW-0472">Membrane</keyword>
<sequence length="551" mass="63196">MYHAEWYLTSLIIIFHASQNDSYKILVYNPRFGKSHTKFLGSIADTLVNAGHNVTEFAPVLFEFSDSTGSKLAKTVKIDADPEISKIMNVEIFAQDAWKRNQQSIFSLISVLFVMKRMSDALLKNCEFQLKQEKIIQELKSEKFDLAIFEFNQCFAVDIIITNRITGIIELLRIPAHIVVSPTALFEYAIECFGIPNIPSYIPSLLTQYTDKMTYLQRLKNLIITILTTKLLDNHTIRCQALFRRLYGDQFIDLKEKLAQVTYVLTNTDPLFHISRPTIHKMLELGGLALPKPQPLSKEWIAVMNKRKAVVLVSFGTVTLSCWMPNETKQALLDAFDSFPNVTFIWKYEKDEHLIAEGRPNVITSKWLPQSDLLAHKNLIAFLTHGGMNSITETLNRGKPIVVVPLFGDQMQNAVLVQRLGLGIKLSLSELAIKEKIQNAIYNIIYDKSYAQKVERLSKMMAKKPNQAEEQLIKHVEFAAEFGQIANFDPYGRKMSFVSYYMLDIIIPFIILIFFIITVFCYLIIRLFRKLFHKAVICNNNNSIITKVKKN</sequence>
<gene>
    <name evidence="13" type="ORF">BPAG_LOCUS2051</name>
</gene>
<evidence type="ECO:0000256" key="12">
    <source>
        <dbReference type="SAM" id="Phobius"/>
    </source>
</evidence>
<dbReference type="SUPFAM" id="SSF53756">
    <property type="entry name" value="UDP-Glycosyltransferase/glycogen phosphorylase"/>
    <property type="match status" value="1"/>
</dbReference>
<keyword evidence="14" id="KW-1185">Reference proteome</keyword>
<dbReference type="EC" id="2.4.1.17" evidence="3"/>
<dbReference type="InterPro" id="IPR035595">
    <property type="entry name" value="UDP_glycos_trans_CS"/>
</dbReference>
<evidence type="ECO:0000256" key="7">
    <source>
        <dbReference type="ARBA" id="ARBA00022729"/>
    </source>
</evidence>
<reference evidence="13 14" key="2">
    <citation type="submission" date="2018-11" db="EMBL/GenBank/DDBJ databases">
        <authorList>
            <consortium name="Pathogen Informatics"/>
        </authorList>
    </citation>
    <scope>NUCLEOTIDE SEQUENCE [LARGE SCALE GENOMIC DNA]</scope>
</reference>
<dbReference type="STRING" id="6280.A0A0N4T1M8"/>
<dbReference type="Gene3D" id="3.40.50.2000">
    <property type="entry name" value="Glycogen Phosphorylase B"/>
    <property type="match status" value="1"/>
</dbReference>
<dbReference type="AlphaFoldDB" id="A0A0N4T1M8"/>
<dbReference type="InterPro" id="IPR002213">
    <property type="entry name" value="UDP_glucos_trans"/>
</dbReference>
<protein>
    <recommendedName>
        <fullName evidence="3">glucuronosyltransferase</fullName>
        <ecNumber evidence="3">2.4.1.17</ecNumber>
    </recommendedName>
</protein>
<evidence type="ECO:0000256" key="1">
    <source>
        <dbReference type="ARBA" id="ARBA00004167"/>
    </source>
</evidence>
<reference evidence="15" key="1">
    <citation type="submission" date="2017-02" db="UniProtKB">
        <authorList>
            <consortium name="WormBaseParasite"/>
        </authorList>
    </citation>
    <scope>IDENTIFICATION</scope>
</reference>
<evidence type="ECO:0000256" key="2">
    <source>
        <dbReference type="ARBA" id="ARBA00009995"/>
    </source>
</evidence>
<evidence type="ECO:0000256" key="10">
    <source>
        <dbReference type="ARBA" id="ARBA00047475"/>
    </source>
</evidence>
<dbReference type="Pfam" id="PF00201">
    <property type="entry name" value="UDPGT"/>
    <property type="match status" value="1"/>
</dbReference>
<evidence type="ECO:0000256" key="5">
    <source>
        <dbReference type="ARBA" id="ARBA00022679"/>
    </source>
</evidence>
<keyword evidence="8 12" id="KW-1133">Transmembrane helix</keyword>
<evidence type="ECO:0000313" key="14">
    <source>
        <dbReference type="Proteomes" id="UP000278627"/>
    </source>
</evidence>
<evidence type="ECO:0000256" key="11">
    <source>
        <dbReference type="RuleBase" id="RU003718"/>
    </source>
</evidence>
<evidence type="ECO:0000313" key="15">
    <source>
        <dbReference type="WBParaSite" id="BPAG_0000208101-mRNA-1"/>
    </source>
</evidence>
<dbReference type="FunFam" id="3.40.50.2000:FF:000038">
    <property type="entry name" value="UDP-GlucuronosylTransferase"/>
    <property type="match status" value="1"/>
</dbReference>
<dbReference type="EMBL" id="UZAD01000234">
    <property type="protein sequence ID" value="VDN83237.1"/>
    <property type="molecule type" value="Genomic_DNA"/>
</dbReference>
<dbReference type="Proteomes" id="UP000278627">
    <property type="component" value="Unassembled WGS sequence"/>
</dbReference>
<proteinExistence type="inferred from homology"/>
<keyword evidence="7" id="KW-0732">Signal</keyword>
<dbReference type="PANTHER" id="PTHR48043">
    <property type="entry name" value="EG:EG0003.4 PROTEIN-RELATED"/>
    <property type="match status" value="1"/>
</dbReference>
<dbReference type="PROSITE" id="PS00375">
    <property type="entry name" value="UDPGT"/>
    <property type="match status" value="1"/>
</dbReference>
<name>A0A0N4T1M8_BRUPA</name>
<keyword evidence="5 11" id="KW-0808">Transferase</keyword>
<dbReference type="WBParaSite" id="BPAG_0000208101-mRNA-1">
    <property type="protein sequence ID" value="BPAG_0000208101-mRNA-1"/>
    <property type="gene ID" value="BPAG_0000208101"/>
</dbReference>
<dbReference type="GO" id="GO:0015020">
    <property type="term" value="F:glucuronosyltransferase activity"/>
    <property type="evidence" value="ECO:0007669"/>
    <property type="project" value="UniProtKB-EC"/>
</dbReference>
<keyword evidence="4 11" id="KW-0328">Glycosyltransferase</keyword>
<evidence type="ECO:0000313" key="13">
    <source>
        <dbReference type="EMBL" id="VDN83237.1"/>
    </source>
</evidence>
<organism evidence="15">
    <name type="scientific">Brugia pahangi</name>
    <name type="common">Filarial nematode worm</name>
    <dbReference type="NCBI Taxonomy" id="6280"/>
    <lineage>
        <taxon>Eukaryota</taxon>
        <taxon>Metazoa</taxon>
        <taxon>Ecdysozoa</taxon>
        <taxon>Nematoda</taxon>
        <taxon>Chromadorea</taxon>
        <taxon>Rhabditida</taxon>
        <taxon>Spirurina</taxon>
        <taxon>Spiruromorpha</taxon>
        <taxon>Filarioidea</taxon>
        <taxon>Onchocercidae</taxon>
        <taxon>Brugia</taxon>
    </lineage>
</organism>
<evidence type="ECO:0000256" key="9">
    <source>
        <dbReference type="ARBA" id="ARBA00023136"/>
    </source>
</evidence>
<evidence type="ECO:0000256" key="3">
    <source>
        <dbReference type="ARBA" id="ARBA00012544"/>
    </source>
</evidence>
<evidence type="ECO:0000256" key="6">
    <source>
        <dbReference type="ARBA" id="ARBA00022692"/>
    </source>
</evidence>
<accession>A0A0N4T1M8</accession>
<comment type="catalytic activity">
    <reaction evidence="10">
        <text>glucuronate acceptor + UDP-alpha-D-glucuronate = acceptor beta-D-glucuronoside + UDP + H(+)</text>
        <dbReference type="Rhea" id="RHEA:21032"/>
        <dbReference type="ChEBI" id="CHEBI:15378"/>
        <dbReference type="ChEBI" id="CHEBI:58052"/>
        <dbReference type="ChEBI" id="CHEBI:58223"/>
        <dbReference type="ChEBI" id="CHEBI:132367"/>
        <dbReference type="ChEBI" id="CHEBI:132368"/>
        <dbReference type="EC" id="2.4.1.17"/>
    </reaction>
</comment>
<feature type="transmembrane region" description="Helical" evidence="12">
    <location>
        <begin position="500"/>
        <end position="525"/>
    </location>
</feature>
<dbReference type="GO" id="GO:0016020">
    <property type="term" value="C:membrane"/>
    <property type="evidence" value="ECO:0007669"/>
    <property type="project" value="UniProtKB-SubCell"/>
</dbReference>
<evidence type="ECO:0000256" key="4">
    <source>
        <dbReference type="ARBA" id="ARBA00022676"/>
    </source>
</evidence>
<comment type="similarity">
    <text evidence="2 11">Belongs to the UDP-glycosyltransferase family.</text>
</comment>